<keyword evidence="2" id="KW-1185">Reference proteome</keyword>
<sequence length="99" mass="11047">MGPSEHVARRDVRFISDDFRSAALVCFRRACPGRYNNWQLPECLPPLDPSPPAPNRLGDSGLAENRISIAQERRCQLQARRGEPGNGTLLIKFQILASC</sequence>
<organism evidence="1 2">
    <name type="scientific">Roseimaritima multifibrata</name>
    <dbReference type="NCBI Taxonomy" id="1930274"/>
    <lineage>
        <taxon>Bacteria</taxon>
        <taxon>Pseudomonadati</taxon>
        <taxon>Planctomycetota</taxon>
        <taxon>Planctomycetia</taxon>
        <taxon>Pirellulales</taxon>
        <taxon>Pirellulaceae</taxon>
        <taxon>Roseimaritima</taxon>
    </lineage>
</organism>
<name>A0A517MBR8_9BACT</name>
<dbReference type="Proteomes" id="UP000320672">
    <property type="component" value="Chromosome"/>
</dbReference>
<protein>
    <submittedName>
        <fullName evidence="1">Uncharacterized protein</fullName>
    </submittedName>
</protein>
<dbReference type="KEGG" id="rml:FF011L_10650"/>
<evidence type="ECO:0000313" key="1">
    <source>
        <dbReference type="EMBL" id="QDS92323.1"/>
    </source>
</evidence>
<evidence type="ECO:0000313" key="2">
    <source>
        <dbReference type="Proteomes" id="UP000320672"/>
    </source>
</evidence>
<accession>A0A517MBR8</accession>
<gene>
    <name evidence="1" type="ORF">FF011L_10650</name>
</gene>
<proteinExistence type="predicted"/>
<dbReference type="AlphaFoldDB" id="A0A517MBR8"/>
<dbReference type="EMBL" id="CP036262">
    <property type="protein sequence ID" value="QDS92323.1"/>
    <property type="molecule type" value="Genomic_DNA"/>
</dbReference>
<reference evidence="1 2" key="1">
    <citation type="submission" date="2019-02" db="EMBL/GenBank/DDBJ databases">
        <title>Deep-cultivation of Planctomycetes and their phenomic and genomic characterization uncovers novel biology.</title>
        <authorList>
            <person name="Wiegand S."/>
            <person name="Jogler M."/>
            <person name="Boedeker C."/>
            <person name="Pinto D."/>
            <person name="Vollmers J."/>
            <person name="Rivas-Marin E."/>
            <person name="Kohn T."/>
            <person name="Peeters S.H."/>
            <person name="Heuer A."/>
            <person name="Rast P."/>
            <person name="Oberbeckmann S."/>
            <person name="Bunk B."/>
            <person name="Jeske O."/>
            <person name="Meyerdierks A."/>
            <person name="Storesund J.E."/>
            <person name="Kallscheuer N."/>
            <person name="Luecker S."/>
            <person name="Lage O.M."/>
            <person name="Pohl T."/>
            <person name="Merkel B.J."/>
            <person name="Hornburger P."/>
            <person name="Mueller R.-W."/>
            <person name="Bruemmer F."/>
            <person name="Labrenz M."/>
            <person name="Spormann A.M."/>
            <person name="Op den Camp H."/>
            <person name="Overmann J."/>
            <person name="Amann R."/>
            <person name="Jetten M.S.M."/>
            <person name="Mascher T."/>
            <person name="Medema M.H."/>
            <person name="Devos D.P."/>
            <person name="Kaster A.-K."/>
            <person name="Ovreas L."/>
            <person name="Rohde M."/>
            <person name="Galperin M.Y."/>
            <person name="Jogler C."/>
        </authorList>
    </citation>
    <scope>NUCLEOTIDE SEQUENCE [LARGE SCALE GENOMIC DNA]</scope>
    <source>
        <strain evidence="1 2">FF011L</strain>
    </source>
</reference>